<evidence type="ECO:0000256" key="4">
    <source>
        <dbReference type="ARBA" id="ARBA00023163"/>
    </source>
</evidence>
<dbReference type="Proteomes" id="UP001284601">
    <property type="component" value="Unassembled WGS sequence"/>
</dbReference>
<protein>
    <submittedName>
        <fullName evidence="7">Sigma-70 family RNA polymerase sigma factor</fullName>
    </submittedName>
</protein>
<dbReference type="RefSeq" id="WP_318596571.1">
    <property type="nucleotide sequence ID" value="NZ_JAWSTH010000015.1"/>
</dbReference>
<evidence type="ECO:0000256" key="3">
    <source>
        <dbReference type="ARBA" id="ARBA00023082"/>
    </source>
</evidence>
<dbReference type="EMBL" id="JAWSTH010000015">
    <property type="protein sequence ID" value="MDW5594300.1"/>
    <property type="molecule type" value="Genomic_DNA"/>
</dbReference>
<name>A0ABU4HM31_9ACTN</name>
<feature type="domain" description="RNA polymerase sigma factor 70 region 4 type 2" evidence="6">
    <location>
        <begin position="119"/>
        <end position="158"/>
    </location>
</feature>
<evidence type="ECO:0000313" key="8">
    <source>
        <dbReference type="Proteomes" id="UP001284601"/>
    </source>
</evidence>
<dbReference type="NCBIfam" id="TIGR02937">
    <property type="entry name" value="sigma70-ECF"/>
    <property type="match status" value="1"/>
</dbReference>
<dbReference type="InterPro" id="IPR039425">
    <property type="entry name" value="RNA_pol_sigma-70-like"/>
</dbReference>
<comment type="caution">
    <text evidence="7">The sequence shown here is derived from an EMBL/GenBank/DDBJ whole genome shotgun (WGS) entry which is preliminary data.</text>
</comment>
<reference evidence="7 8" key="2">
    <citation type="submission" date="2023-10" db="EMBL/GenBank/DDBJ databases">
        <authorList>
            <person name="Han X.F."/>
        </authorList>
    </citation>
    <scope>NUCLEOTIDE SEQUENCE [LARGE SCALE GENOMIC DNA]</scope>
    <source>
        <strain evidence="7 8">KCTC 39840</strain>
    </source>
</reference>
<comment type="similarity">
    <text evidence="1">Belongs to the sigma-70 factor family. ECF subfamily.</text>
</comment>
<accession>A0ABU4HM31</accession>
<dbReference type="InterPro" id="IPR007627">
    <property type="entry name" value="RNA_pol_sigma70_r2"/>
</dbReference>
<dbReference type="PANTHER" id="PTHR43133">
    <property type="entry name" value="RNA POLYMERASE ECF-TYPE SIGMA FACTO"/>
    <property type="match status" value="1"/>
</dbReference>
<dbReference type="InterPro" id="IPR013324">
    <property type="entry name" value="RNA_pol_sigma_r3/r4-like"/>
</dbReference>
<keyword evidence="2" id="KW-0805">Transcription regulation</keyword>
<dbReference type="SUPFAM" id="SSF88659">
    <property type="entry name" value="Sigma3 and sigma4 domains of RNA polymerase sigma factors"/>
    <property type="match status" value="1"/>
</dbReference>
<keyword evidence="3" id="KW-0731">Sigma factor</keyword>
<evidence type="ECO:0000259" key="5">
    <source>
        <dbReference type="Pfam" id="PF04542"/>
    </source>
</evidence>
<dbReference type="InterPro" id="IPR013249">
    <property type="entry name" value="RNA_pol_sigma70_r4_t2"/>
</dbReference>
<sequence length="179" mass="19442">MWDPREFSETYRRLAPVAVRAADRVLHDRAAAEDVAQDVFARLWERPGAYDPARGSLTSYVAMVARSRALDRWRSRQAADAATERMSRDVELQTDGNAAELAYQRARVEASIEALGAAPREQRQAVLLAYGAGLSAREVAAATKVPVGTAKSRIRLGLIRTREALGITGIADPPVGTVA</sequence>
<gene>
    <name evidence="7" type="ORF">R7226_08130</name>
</gene>
<evidence type="ECO:0000256" key="2">
    <source>
        <dbReference type="ARBA" id="ARBA00023015"/>
    </source>
</evidence>
<dbReference type="Pfam" id="PF08281">
    <property type="entry name" value="Sigma70_r4_2"/>
    <property type="match status" value="1"/>
</dbReference>
<evidence type="ECO:0000256" key="1">
    <source>
        <dbReference type="ARBA" id="ARBA00010641"/>
    </source>
</evidence>
<dbReference type="Gene3D" id="1.10.1740.10">
    <property type="match status" value="1"/>
</dbReference>
<evidence type="ECO:0000313" key="7">
    <source>
        <dbReference type="EMBL" id="MDW5594300.1"/>
    </source>
</evidence>
<reference evidence="8" key="1">
    <citation type="submission" date="2023-07" db="EMBL/GenBank/DDBJ databases">
        <title>Conexibacter stalactiti sp. nov., isolated from stalactites in a lava cave and emended description of the genus Conexibacter.</title>
        <authorList>
            <person name="Lee S.D."/>
        </authorList>
    </citation>
    <scope>NUCLEOTIDE SEQUENCE [LARGE SCALE GENOMIC DNA]</scope>
    <source>
        <strain evidence="8">KCTC 39840</strain>
    </source>
</reference>
<dbReference type="InterPro" id="IPR036388">
    <property type="entry name" value="WH-like_DNA-bd_sf"/>
</dbReference>
<keyword evidence="8" id="KW-1185">Reference proteome</keyword>
<dbReference type="Gene3D" id="1.10.10.10">
    <property type="entry name" value="Winged helix-like DNA-binding domain superfamily/Winged helix DNA-binding domain"/>
    <property type="match status" value="1"/>
</dbReference>
<evidence type="ECO:0000259" key="6">
    <source>
        <dbReference type="Pfam" id="PF08281"/>
    </source>
</evidence>
<dbReference type="PANTHER" id="PTHR43133:SF62">
    <property type="entry name" value="RNA POLYMERASE SIGMA FACTOR SIGZ"/>
    <property type="match status" value="1"/>
</dbReference>
<feature type="domain" description="RNA polymerase sigma-70 region 2" evidence="5">
    <location>
        <begin position="11"/>
        <end position="77"/>
    </location>
</feature>
<keyword evidence="4" id="KW-0804">Transcription</keyword>
<dbReference type="InterPro" id="IPR014284">
    <property type="entry name" value="RNA_pol_sigma-70_dom"/>
</dbReference>
<dbReference type="InterPro" id="IPR013325">
    <property type="entry name" value="RNA_pol_sigma_r2"/>
</dbReference>
<dbReference type="Pfam" id="PF04542">
    <property type="entry name" value="Sigma70_r2"/>
    <property type="match status" value="1"/>
</dbReference>
<dbReference type="SUPFAM" id="SSF88946">
    <property type="entry name" value="Sigma2 domain of RNA polymerase sigma factors"/>
    <property type="match status" value="1"/>
</dbReference>
<proteinExistence type="inferred from homology"/>
<organism evidence="7 8">
    <name type="scientific">Conexibacter stalactiti</name>
    <dbReference type="NCBI Taxonomy" id="1940611"/>
    <lineage>
        <taxon>Bacteria</taxon>
        <taxon>Bacillati</taxon>
        <taxon>Actinomycetota</taxon>
        <taxon>Thermoleophilia</taxon>
        <taxon>Solirubrobacterales</taxon>
        <taxon>Conexibacteraceae</taxon>
        <taxon>Conexibacter</taxon>
    </lineage>
</organism>